<sequence length="157" mass="16685">MPAPFDPAAATRATARLDAWLAAARLRLEIVPSDFAVLHGDAVDILVHSDTLPPLRVTVFDEYGDLATHDTLLAVMMIGRGFAELADAADLSRWALAEGLDAADPGVALLYQQLNAARSAFLAAWGDIPDVITDLDWQLNSGAAQALRRRAGLLPSG</sequence>
<dbReference type="EMBL" id="RBIM01000007">
    <property type="protein sequence ID" value="RKQ95232.1"/>
    <property type="molecule type" value="Genomic_DNA"/>
</dbReference>
<protein>
    <submittedName>
        <fullName evidence="1">Uncharacterized protein</fullName>
    </submittedName>
</protein>
<evidence type="ECO:0000313" key="1">
    <source>
        <dbReference type="EMBL" id="RKQ95232.1"/>
    </source>
</evidence>
<name>A0A495D137_9PROT</name>
<dbReference type="Proteomes" id="UP000273675">
    <property type="component" value="Unassembled WGS sequence"/>
</dbReference>
<evidence type="ECO:0000313" key="2">
    <source>
        <dbReference type="Proteomes" id="UP000273675"/>
    </source>
</evidence>
<gene>
    <name evidence="1" type="ORF">C7435_2921</name>
</gene>
<dbReference type="OrthoDB" id="7632150at2"/>
<reference evidence="1 2" key="1">
    <citation type="submission" date="2018-10" db="EMBL/GenBank/DDBJ databases">
        <title>Genomic Encyclopedia of Type Strains, Phase IV (KMG-IV): sequencing the most valuable type-strain genomes for metagenomic binning, comparative biology and taxonomic classification.</title>
        <authorList>
            <person name="Goeker M."/>
        </authorList>
    </citation>
    <scope>NUCLEOTIDE SEQUENCE [LARGE SCALE GENOMIC DNA]</scope>
    <source>
        <strain evidence="1 2">DSM 4734</strain>
    </source>
</reference>
<dbReference type="RefSeq" id="WP_121212233.1">
    <property type="nucleotide sequence ID" value="NZ_RBIM01000007.1"/>
</dbReference>
<comment type="caution">
    <text evidence="1">The sequence shown here is derived from an EMBL/GenBank/DDBJ whole genome shotgun (WGS) entry which is preliminary data.</text>
</comment>
<organism evidence="1 2">
    <name type="scientific">Maricaulis maris</name>
    <dbReference type="NCBI Taxonomy" id="74318"/>
    <lineage>
        <taxon>Bacteria</taxon>
        <taxon>Pseudomonadati</taxon>
        <taxon>Pseudomonadota</taxon>
        <taxon>Alphaproteobacteria</taxon>
        <taxon>Maricaulales</taxon>
        <taxon>Maricaulaceae</taxon>
        <taxon>Maricaulis</taxon>
    </lineage>
</organism>
<accession>A0A495D137</accession>
<dbReference type="AlphaFoldDB" id="A0A495D137"/>
<proteinExistence type="predicted"/>